<feature type="compositionally biased region" description="Basic and acidic residues" evidence="1">
    <location>
        <begin position="491"/>
        <end position="503"/>
    </location>
</feature>
<dbReference type="GO" id="GO:0005815">
    <property type="term" value="C:microtubule organizing center"/>
    <property type="evidence" value="ECO:0007669"/>
    <property type="project" value="TreeGrafter"/>
</dbReference>
<evidence type="ECO:0000313" key="2">
    <source>
        <dbReference type="EMBL" id="KAK5116497.1"/>
    </source>
</evidence>
<dbReference type="PANTHER" id="PTHR16220">
    <property type="entry name" value="WD REPEAT PROTEIN 8-RELATED"/>
    <property type="match status" value="1"/>
</dbReference>
<protein>
    <submittedName>
        <fullName evidence="2">Uncharacterized protein</fullName>
    </submittedName>
</protein>
<name>A0AAN7TUX4_9PEZI</name>
<accession>A0AAN7TUX4</accession>
<gene>
    <name evidence="2" type="ORF">LTR62_008046</name>
</gene>
<dbReference type="AlphaFoldDB" id="A0AAN7TUX4"/>
<dbReference type="Gene3D" id="2.130.10.10">
    <property type="entry name" value="YVTN repeat-like/Quinoprotein amine dehydrogenase"/>
    <property type="match status" value="2"/>
</dbReference>
<dbReference type="Proteomes" id="UP001310890">
    <property type="component" value="Unassembled WGS sequence"/>
</dbReference>
<comment type="caution">
    <text evidence="2">The sequence shown here is derived from an EMBL/GenBank/DDBJ whole genome shotgun (WGS) entry which is preliminary data.</text>
</comment>
<dbReference type="InterPro" id="IPR015943">
    <property type="entry name" value="WD40/YVTN_repeat-like_dom_sf"/>
</dbReference>
<dbReference type="EMBL" id="JAVRRL010000008">
    <property type="protein sequence ID" value="KAK5116497.1"/>
    <property type="molecule type" value="Genomic_DNA"/>
</dbReference>
<reference evidence="2" key="1">
    <citation type="submission" date="2023-08" db="EMBL/GenBank/DDBJ databases">
        <title>Black Yeasts Isolated from many extreme environments.</title>
        <authorList>
            <person name="Coleine C."/>
            <person name="Stajich J.E."/>
            <person name="Selbmann L."/>
        </authorList>
    </citation>
    <scope>NUCLEOTIDE SEQUENCE</scope>
    <source>
        <strain evidence="2">CCFEE 5401</strain>
    </source>
</reference>
<evidence type="ECO:0000313" key="3">
    <source>
        <dbReference type="Proteomes" id="UP001310890"/>
    </source>
</evidence>
<dbReference type="GO" id="GO:1990810">
    <property type="term" value="P:microtubule anchoring at mitotic spindle pole body"/>
    <property type="evidence" value="ECO:0007669"/>
    <property type="project" value="TreeGrafter"/>
</dbReference>
<feature type="compositionally biased region" description="Polar residues" evidence="1">
    <location>
        <begin position="449"/>
        <end position="460"/>
    </location>
</feature>
<sequence length="540" mass="59568">MDISDRVDGAHTTPSPCGRYLAYVQDTRLRVSTLSAPERHSNEFNIKKLPKEILSIIWSHDSNRLATVSHTLIEVLNVSDASSRVRLDNGGGGLGHFSSAVFLDTDHLLTIWEFGRGRIWNLTTGRSTEIGEVKTTCSGSSYCMRPNPSRHPSNILATLFRVAAEDVLSIHFVEQSKSMPKATLPSADAQDLSWSPDGRWLAVLDTPTASVNVLFYTPDGHFYRSYTDTSCVDDRGLGIKAIVWSYDCRKVALARYDGGVVLLNTKSFTILASIAHNTAIEHSALEPPHQAPIWREHVSATNERTYSLATHPVSPPLSRSKASTEPSELGVAEMSFSCSGEYLATRDERMQSTVWIWSTQTLSTHAIIIQHANIRSVQWHPTHPELLLLDCGESILYILEVTSSSPPLPITVPIPGTPALTWLNTTIIQPLTILAATKSASRLLFPSGRPTNASPSNNQPSPIPGAETPFDEDTSEDSIMDLLSGRPARSRRSEQSYTERIDSEENAAEETVRLDDTFRAKRRPLEVSAEVDPLDDSQIF</sequence>
<dbReference type="PANTHER" id="PTHR16220:SF0">
    <property type="entry name" value="WD REPEAT-CONTAINING PROTEIN WRAP73"/>
    <property type="match status" value="1"/>
</dbReference>
<dbReference type="InterPro" id="IPR052778">
    <property type="entry name" value="Centrosome-WD_assoc"/>
</dbReference>
<proteinExistence type="predicted"/>
<feature type="region of interest" description="Disordered" evidence="1">
    <location>
        <begin position="445"/>
        <end position="540"/>
    </location>
</feature>
<feature type="compositionally biased region" description="Acidic residues" evidence="1">
    <location>
        <begin position="469"/>
        <end position="479"/>
    </location>
</feature>
<feature type="compositionally biased region" description="Basic and acidic residues" evidence="1">
    <location>
        <begin position="510"/>
        <end position="525"/>
    </location>
</feature>
<dbReference type="GO" id="GO:1990811">
    <property type="term" value="C:MWP complex"/>
    <property type="evidence" value="ECO:0007669"/>
    <property type="project" value="TreeGrafter"/>
</dbReference>
<dbReference type="SUPFAM" id="SSF69322">
    <property type="entry name" value="Tricorn protease domain 2"/>
    <property type="match status" value="1"/>
</dbReference>
<evidence type="ECO:0000256" key="1">
    <source>
        <dbReference type="SAM" id="MobiDB-lite"/>
    </source>
</evidence>
<organism evidence="2 3">
    <name type="scientific">Meristemomyces frigidus</name>
    <dbReference type="NCBI Taxonomy" id="1508187"/>
    <lineage>
        <taxon>Eukaryota</taxon>
        <taxon>Fungi</taxon>
        <taxon>Dikarya</taxon>
        <taxon>Ascomycota</taxon>
        <taxon>Pezizomycotina</taxon>
        <taxon>Dothideomycetes</taxon>
        <taxon>Dothideomycetidae</taxon>
        <taxon>Mycosphaerellales</taxon>
        <taxon>Teratosphaeriaceae</taxon>
        <taxon>Meristemomyces</taxon>
    </lineage>
</organism>